<evidence type="ECO:0008006" key="3">
    <source>
        <dbReference type="Google" id="ProtNLM"/>
    </source>
</evidence>
<accession>A0A226N3Z8</accession>
<evidence type="ECO:0000313" key="1">
    <source>
        <dbReference type="EMBL" id="OXB62336.1"/>
    </source>
</evidence>
<proteinExistence type="predicted"/>
<dbReference type="OrthoDB" id="10013157at2759"/>
<dbReference type="GO" id="GO:0001965">
    <property type="term" value="F:G-protein alpha-subunit binding"/>
    <property type="evidence" value="ECO:0007669"/>
    <property type="project" value="InterPro"/>
</dbReference>
<organism evidence="1 2">
    <name type="scientific">Callipepla squamata</name>
    <name type="common">Scaled quail</name>
    <dbReference type="NCBI Taxonomy" id="9009"/>
    <lineage>
        <taxon>Eukaryota</taxon>
        <taxon>Metazoa</taxon>
        <taxon>Chordata</taxon>
        <taxon>Craniata</taxon>
        <taxon>Vertebrata</taxon>
        <taxon>Euteleostomi</taxon>
        <taxon>Archelosauria</taxon>
        <taxon>Archosauria</taxon>
        <taxon>Dinosauria</taxon>
        <taxon>Saurischia</taxon>
        <taxon>Theropoda</taxon>
        <taxon>Coelurosauria</taxon>
        <taxon>Aves</taxon>
        <taxon>Neognathae</taxon>
        <taxon>Galloanserae</taxon>
        <taxon>Galliformes</taxon>
        <taxon>Odontophoridae</taxon>
        <taxon>Callipepla</taxon>
    </lineage>
</organism>
<sequence length="504" mass="57623">CLDREQAVQWIKKERLPAFLESDCYFEYRLAKLVSQVEWSQTGINFIIDSNYYPWIRKKDGSKPHPEEDDTSFLMKKFYVSLGQATVSQTMDWFTLAKGSESMKTTDSFLSPAAPIQIQDTQHLPGLPEREGSLSEKAGLLEASSLSKEYDHGRFLSSSKTASTEDGIFKERSREVEEGSSLAIAEPPSYTQLRVYPDQNLESAAKEESGQENATPQILEELIPPYTQSVTKESISELTQQPPTETESDVDFPQQPKMFIHELSNNEFACSTEDPPFSQRSSPVTVLDSMGDIREQDAEEVSLRSSSESNGADSRAAWCINHRTYDAGNRNEFERFKKFIKGTLGERYWWLWMDIERLKVLKDTTRRQRQIDKMKKLYLLSSGDYFLTSEVLLRLDLLCGDQWNTTHLRQIQPEVVKPLLLYWGPRFCVTHSTAIETASAKLKFWHACQERPRVDTDPFPQMISLLPLTTKSCTPRMPPSLPQVGNVMTLRPKPCTTENNYKTA</sequence>
<dbReference type="InterPro" id="IPR042651">
    <property type="entry name" value="Rgs22"/>
</dbReference>
<dbReference type="AlphaFoldDB" id="A0A226N3Z8"/>
<dbReference type="GO" id="GO:0005634">
    <property type="term" value="C:nucleus"/>
    <property type="evidence" value="ECO:0007669"/>
    <property type="project" value="TreeGrafter"/>
</dbReference>
<dbReference type="GO" id="GO:0009966">
    <property type="term" value="P:regulation of signal transduction"/>
    <property type="evidence" value="ECO:0007669"/>
    <property type="project" value="InterPro"/>
</dbReference>
<dbReference type="InterPro" id="IPR036305">
    <property type="entry name" value="RGS_sf"/>
</dbReference>
<dbReference type="GO" id="GO:0005737">
    <property type="term" value="C:cytoplasm"/>
    <property type="evidence" value="ECO:0007669"/>
    <property type="project" value="TreeGrafter"/>
</dbReference>
<dbReference type="STRING" id="9009.A0A226N3Z8"/>
<comment type="caution">
    <text evidence="1">The sequence shown here is derived from an EMBL/GenBank/DDBJ whole genome shotgun (WGS) entry which is preliminary data.</text>
</comment>
<reference evidence="1 2" key="1">
    <citation type="submission" date="2016-07" db="EMBL/GenBank/DDBJ databases">
        <title>Disparate Historic Effective Population Sizes Predicted by Modern Levels of Genome Diversity for the Scaled Quail (Callipepla squamata) and the Northern Bobwhite (Colinus virginianus): Inferences from First and Second Generation Draft Genome Assemblies for Sympatric New World Quail.</title>
        <authorList>
            <person name="Oldeschulte D.L."/>
            <person name="Halley Y.A."/>
            <person name="Bhattarai E.K."/>
            <person name="Brashear W.A."/>
            <person name="Hill J."/>
            <person name="Metz R.P."/>
            <person name="Johnson C.D."/>
            <person name="Rollins D."/>
            <person name="Peterson M.J."/>
            <person name="Bickhart D.M."/>
            <person name="Decker J.E."/>
            <person name="Seabury C.M."/>
        </authorList>
    </citation>
    <scope>NUCLEOTIDE SEQUENCE [LARGE SCALE GENOMIC DNA]</scope>
    <source>
        <strain evidence="1 2">Texas</strain>
        <tissue evidence="1">Leg muscle</tissue>
    </source>
</reference>
<dbReference type="SUPFAM" id="SSF48097">
    <property type="entry name" value="Regulator of G-protein signaling, RGS"/>
    <property type="match status" value="1"/>
</dbReference>
<dbReference type="EMBL" id="MCFN01000220">
    <property type="protein sequence ID" value="OXB62336.1"/>
    <property type="molecule type" value="Genomic_DNA"/>
</dbReference>
<gene>
    <name evidence="1" type="ORF">ASZ78_015080</name>
</gene>
<name>A0A226N3Z8_CALSU</name>
<evidence type="ECO:0000313" key="2">
    <source>
        <dbReference type="Proteomes" id="UP000198323"/>
    </source>
</evidence>
<dbReference type="Proteomes" id="UP000198323">
    <property type="component" value="Unassembled WGS sequence"/>
</dbReference>
<protein>
    <recommendedName>
        <fullName evidence="3">RGS domain-containing protein</fullName>
    </recommendedName>
</protein>
<keyword evidence="2" id="KW-1185">Reference proteome</keyword>
<dbReference type="PANTHER" id="PTHR46583:SF1">
    <property type="entry name" value="REGULATOR OF G-PROTEIN SIGNALING 22"/>
    <property type="match status" value="1"/>
</dbReference>
<feature type="non-terminal residue" evidence="1">
    <location>
        <position position="1"/>
    </location>
</feature>
<dbReference type="PANTHER" id="PTHR46583">
    <property type="entry name" value="REGULATOR OF G-PROTEIN SIGNALING 22"/>
    <property type="match status" value="1"/>
</dbReference>